<dbReference type="Pfam" id="PF17128">
    <property type="entry name" value="DUF5107"/>
    <property type="match status" value="1"/>
</dbReference>
<keyword evidence="5" id="KW-1185">Reference proteome</keyword>
<proteinExistence type="predicted"/>
<evidence type="ECO:0000313" key="4">
    <source>
        <dbReference type="EMBL" id="MCU7548844.1"/>
    </source>
</evidence>
<name>A0A9X3BFH2_9BACT</name>
<feature type="chain" id="PRO_5040905196" evidence="1">
    <location>
        <begin position="21"/>
        <end position="600"/>
    </location>
</feature>
<dbReference type="InterPro" id="IPR033396">
    <property type="entry name" value="DUF5107"/>
</dbReference>
<feature type="domain" description="BDI-1685-like C-terminal" evidence="3">
    <location>
        <begin position="379"/>
        <end position="570"/>
    </location>
</feature>
<dbReference type="EMBL" id="JAOTIF010000003">
    <property type="protein sequence ID" value="MCU7548844.1"/>
    <property type="molecule type" value="Genomic_DNA"/>
</dbReference>
<feature type="domain" description="DUF5107" evidence="2">
    <location>
        <begin position="52"/>
        <end position="343"/>
    </location>
</feature>
<evidence type="ECO:0000259" key="2">
    <source>
        <dbReference type="Pfam" id="PF17128"/>
    </source>
</evidence>
<sequence>MKTSLFFFVLLQLIATTCIAQSDKSKVVCTKFEDYILTHQLTPFGPVPTAFDPNGVYPYVSYAETSNRPVLKKYRFVVLENSQMKVTICPDLGGKVTSMIHKASGKEVLYVPDVIRYTRILPRFYFVAGGIEVSFPISHTPVQNESVLYKIDKTPDRIYVTCGERELRFGMQWSVEYSLGTSDAFLTQRAVFYNPNTSAYPWMSWSNAALPSAPDTKYDFPNGRVLSHSSKIDTLDWQKGGPKTEADIKEMTGYFWKTKDANAFGAFTPSLGTGLYHIADVKSAPGIKLWSYGVGDDSAWSVLSTAKHQTYIEIQGGPISDQSIKLEMQPKETKWHVEYWIPTDKELSIYSLKVPDITLRPVKQVPLFTWARNEAVKCWEQLVTAYLQKGKVPAPPQVHQNLWAPSGMENLDKAFNWAIQNSKGEEADLWKFHFGSWLAGRGKSDEAIATLSKTNNGVSKVLLARLLKMKGDMTGARNALESIKEPWLQLHPQVVVERDKVLRNLGPQTIAERETWLSKVAALNDEWVIERRVQLLIDKGEIEAARKLLLSVPFQKVHQTYTRTNLWMQICEKLKVSCFPIPQTLGEDRLATFGAYREFE</sequence>
<evidence type="ECO:0000259" key="3">
    <source>
        <dbReference type="Pfam" id="PF22256"/>
    </source>
</evidence>
<evidence type="ECO:0000256" key="1">
    <source>
        <dbReference type="SAM" id="SignalP"/>
    </source>
</evidence>
<evidence type="ECO:0000313" key="5">
    <source>
        <dbReference type="Proteomes" id="UP001155483"/>
    </source>
</evidence>
<accession>A0A9X3BFH2</accession>
<dbReference type="RefSeq" id="WP_279296289.1">
    <property type="nucleotide sequence ID" value="NZ_JAOTIF010000003.1"/>
</dbReference>
<comment type="caution">
    <text evidence="4">The sequence shown here is derived from an EMBL/GenBank/DDBJ whole genome shotgun (WGS) entry which is preliminary data.</text>
</comment>
<gene>
    <name evidence="4" type="ORF">OCK74_06925</name>
</gene>
<keyword evidence="1" id="KW-0732">Signal</keyword>
<dbReference type="Pfam" id="PF22256">
    <property type="entry name" value="BDI_1685-like_C"/>
    <property type="match status" value="1"/>
</dbReference>
<dbReference type="AlphaFoldDB" id="A0A9X3BFH2"/>
<dbReference type="Proteomes" id="UP001155483">
    <property type="component" value="Unassembled WGS sequence"/>
</dbReference>
<reference evidence="4" key="1">
    <citation type="submission" date="2022-09" db="EMBL/GenBank/DDBJ databases">
        <authorList>
            <person name="Yuan C."/>
            <person name="Ke Z."/>
        </authorList>
    </citation>
    <scope>NUCLEOTIDE SEQUENCE</scope>
    <source>
        <strain evidence="4">LB-8</strain>
    </source>
</reference>
<dbReference type="InterPro" id="IPR053983">
    <property type="entry name" value="BDI_1685-like_C"/>
</dbReference>
<protein>
    <submittedName>
        <fullName evidence="4">DUF5107 domain-containing protein</fullName>
    </submittedName>
</protein>
<reference evidence="4" key="2">
    <citation type="submission" date="2023-04" db="EMBL/GenBank/DDBJ databases">
        <title>Paracnuella aquatica gen. nov., sp. nov., a member of the family Chitinophagaceae isolated from a hot spring.</title>
        <authorList>
            <person name="Wang C."/>
        </authorList>
    </citation>
    <scope>NUCLEOTIDE SEQUENCE</scope>
    <source>
        <strain evidence="4">LB-8</strain>
    </source>
</reference>
<organism evidence="4 5">
    <name type="scientific">Paraflavisolibacter caeni</name>
    <dbReference type="NCBI Taxonomy" id="2982496"/>
    <lineage>
        <taxon>Bacteria</taxon>
        <taxon>Pseudomonadati</taxon>
        <taxon>Bacteroidota</taxon>
        <taxon>Chitinophagia</taxon>
        <taxon>Chitinophagales</taxon>
        <taxon>Chitinophagaceae</taxon>
        <taxon>Paraflavisolibacter</taxon>
    </lineage>
</organism>
<feature type="signal peptide" evidence="1">
    <location>
        <begin position="1"/>
        <end position="20"/>
    </location>
</feature>